<evidence type="ECO:0000313" key="1">
    <source>
        <dbReference type="EMBL" id="QPC66117.1"/>
    </source>
</evidence>
<sequence length="51" mass="5859">MPFDQRIVVSGTKRLKSELGAQRFSYGPVASREYNVWWYGISSPYGKSQDD</sequence>
<evidence type="ECO:0000313" key="2">
    <source>
        <dbReference type="Proteomes" id="UP000663297"/>
    </source>
</evidence>
<organism evidence="1 2">
    <name type="scientific">Fusarium culmorum</name>
    <dbReference type="NCBI Taxonomy" id="5516"/>
    <lineage>
        <taxon>Eukaryota</taxon>
        <taxon>Fungi</taxon>
        <taxon>Dikarya</taxon>
        <taxon>Ascomycota</taxon>
        <taxon>Pezizomycotina</taxon>
        <taxon>Sordariomycetes</taxon>
        <taxon>Hypocreomycetidae</taxon>
        <taxon>Hypocreales</taxon>
        <taxon>Nectriaceae</taxon>
        <taxon>Fusarium</taxon>
    </lineage>
</organism>
<protein>
    <submittedName>
        <fullName evidence="1">Uncharacterized protein</fullName>
    </submittedName>
</protein>
<proteinExistence type="predicted"/>
<name>A0A7S8HYI8_FUSCU</name>
<dbReference type="AlphaFoldDB" id="A0A7S8HYI8"/>
<accession>A0A7S8HYI8</accession>
<reference evidence="1" key="1">
    <citation type="submission" date="2020-11" db="EMBL/GenBank/DDBJ databases">
        <title>The chromosome-scale genome resource for two endophytic Fusarium species: F. culmorum and F. pseudograminearum.</title>
        <authorList>
            <person name="Yuan Z."/>
        </authorList>
    </citation>
    <scope>NUCLEOTIDE SEQUENCE</scope>
    <source>
        <strain evidence="1">Class2-1B</strain>
    </source>
</reference>
<dbReference type="Proteomes" id="UP000663297">
    <property type="component" value="Chromosome 4"/>
</dbReference>
<dbReference type="EMBL" id="CP064750">
    <property type="protein sequence ID" value="QPC66117.1"/>
    <property type="molecule type" value="Genomic_DNA"/>
</dbReference>
<gene>
    <name evidence="1" type="ORF">HYE67_008348</name>
</gene>